<dbReference type="Gene3D" id="3.30.420.10">
    <property type="entry name" value="Ribonuclease H-like superfamily/Ribonuclease H"/>
    <property type="match status" value="1"/>
</dbReference>
<reference evidence="2" key="1">
    <citation type="submission" date="2020-07" db="EMBL/GenBank/DDBJ databases">
        <authorList>
            <person name="Pothier F. J."/>
        </authorList>
    </citation>
    <scope>NUCLEOTIDE SEQUENCE</scope>
    <source>
        <strain evidence="2">CFBP 8129</strain>
    </source>
</reference>
<gene>
    <name evidence="2" type="ORF">CFBP8129_03990</name>
</gene>
<dbReference type="EMBL" id="LR828253">
    <property type="protein sequence ID" value="CAD0302653.1"/>
    <property type="molecule type" value="Genomic_DNA"/>
</dbReference>
<dbReference type="PROSITE" id="PS50994">
    <property type="entry name" value="INTEGRASE"/>
    <property type="match status" value="1"/>
</dbReference>
<accession>A0A6V7BK47</accession>
<organism evidence="2">
    <name type="scientific">Xanthomonas hortorum pv. gardneri</name>
    <dbReference type="NCBI Taxonomy" id="2754056"/>
    <lineage>
        <taxon>Bacteria</taxon>
        <taxon>Pseudomonadati</taxon>
        <taxon>Pseudomonadota</taxon>
        <taxon>Gammaproteobacteria</taxon>
        <taxon>Lysobacterales</taxon>
        <taxon>Lysobacteraceae</taxon>
        <taxon>Xanthomonas</taxon>
    </lineage>
</organism>
<proteinExistence type="predicted"/>
<dbReference type="GO" id="GO:0003676">
    <property type="term" value="F:nucleic acid binding"/>
    <property type="evidence" value="ECO:0007669"/>
    <property type="project" value="InterPro"/>
</dbReference>
<dbReference type="EMBL" id="LR828253">
    <property type="protein sequence ID" value="CAD0302659.1"/>
    <property type="molecule type" value="Genomic_DNA"/>
</dbReference>
<dbReference type="PANTHER" id="PTHR47515">
    <property type="entry name" value="LOW CALCIUM RESPONSE LOCUS PROTEIN T"/>
    <property type="match status" value="1"/>
</dbReference>
<sequence length="119" mass="13628">MPRAGFTCSEQFSWLRVGANQEEFCGKAMVAWAHARGVQLRLTQPGKPNQNAYVESFNGRLRDECLNEHWFPTLLHARTEIERWRREYNEDRPKKAIGGMTPAAYAQHLANTDIITPGL</sequence>
<dbReference type="PANTHER" id="PTHR47515:SF1">
    <property type="entry name" value="BLR2054 PROTEIN"/>
    <property type="match status" value="1"/>
</dbReference>
<dbReference type="AlphaFoldDB" id="A0A6V7BK47"/>
<evidence type="ECO:0000313" key="2">
    <source>
        <dbReference type="EMBL" id="CAD0302653.1"/>
    </source>
</evidence>
<protein>
    <recommendedName>
        <fullName evidence="1">Integrase catalytic domain-containing protein</fullName>
    </recommendedName>
</protein>
<evidence type="ECO:0000259" key="1">
    <source>
        <dbReference type="PROSITE" id="PS50994"/>
    </source>
</evidence>
<dbReference type="GO" id="GO:0015074">
    <property type="term" value="P:DNA integration"/>
    <property type="evidence" value="ECO:0007669"/>
    <property type="project" value="InterPro"/>
</dbReference>
<name>A0A6V7BK47_9XANT</name>
<dbReference type="Pfam" id="PF13683">
    <property type="entry name" value="rve_3"/>
    <property type="match status" value="1"/>
</dbReference>
<feature type="domain" description="Integrase catalytic" evidence="1">
    <location>
        <begin position="20"/>
        <end position="110"/>
    </location>
</feature>
<dbReference type="SUPFAM" id="SSF53098">
    <property type="entry name" value="Ribonuclease H-like"/>
    <property type="match status" value="1"/>
</dbReference>
<dbReference type="InterPro" id="IPR001584">
    <property type="entry name" value="Integrase_cat-core"/>
</dbReference>
<dbReference type="InterPro" id="IPR012337">
    <property type="entry name" value="RNaseH-like_sf"/>
</dbReference>
<dbReference type="InterPro" id="IPR036397">
    <property type="entry name" value="RNaseH_sf"/>
</dbReference>